<evidence type="ECO:0000313" key="3">
    <source>
        <dbReference type="EMBL" id="GAA4249150.1"/>
    </source>
</evidence>
<feature type="signal peptide" evidence="2">
    <location>
        <begin position="1"/>
        <end position="22"/>
    </location>
</feature>
<evidence type="ECO:0000256" key="2">
    <source>
        <dbReference type="SAM" id="SignalP"/>
    </source>
</evidence>
<reference evidence="4" key="1">
    <citation type="journal article" date="2019" name="Int. J. Syst. Evol. Microbiol.">
        <title>The Global Catalogue of Microorganisms (GCM) 10K type strain sequencing project: providing services to taxonomists for standard genome sequencing and annotation.</title>
        <authorList>
            <consortium name="The Broad Institute Genomics Platform"/>
            <consortium name="The Broad Institute Genome Sequencing Center for Infectious Disease"/>
            <person name="Wu L."/>
            <person name="Ma J."/>
        </authorList>
    </citation>
    <scope>NUCLEOTIDE SEQUENCE [LARGE SCALE GENOMIC DNA]</scope>
    <source>
        <strain evidence="4">JCM 17441</strain>
    </source>
</reference>
<proteinExistence type="predicted"/>
<name>A0ABP8D7A5_9ACTN</name>
<dbReference type="EMBL" id="BAABAT010000007">
    <property type="protein sequence ID" value="GAA4249150.1"/>
    <property type="molecule type" value="Genomic_DNA"/>
</dbReference>
<keyword evidence="4" id="KW-1185">Reference proteome</keyword>
<comment type="caution">
    <text evidence="3">The sequence shown here is derived from an EMBL/GenBank/DDBJ whole genome shotgun (WGS) entry which is preliminary data.</text>
</comment>
<dbReference type="Proteomes" id="UP001500620">
    <property type="component" value="Unassembled WGS sequence"/>
</dbReference>
<sequence length="176" mass="18302">MRIHLLAAALACALLGGCTGGARDPGRPAGTAGGTTAASADAAAVFRQVAECFRAHGHPDFPDPVLGADGMWGFPADTERVDVPEPCADVFRQSKAVYPNRPKGPVVTASGLALARRFAQCMRDNGVPDWPDPNPDGTYTVPDRLVRPEDESLWQPAASGPCKAYAPPGGPEVKVG</sequence>
<dbReference type="RefSeq" id="WP_345127405.1">
    <property type="nucleotide sequence ID" value="NZ_BAABAT010000007.1"/>
</dbReference>
<feature type="region of interest" description="Disordered" evidence="1">
    <location>
        <begin position="156"/>
        <end position="176"/>
    </location>
</feature>
<feature type="chain" id="PRO_5045671093" description="Lipoprotein" evidence="2">
    <location>
        <begin position="23"/>
        <end position="176"/>
    </location>
</feature>
<dbReference type="PROSITE" id="PS51257">
    <property type="entry name" value="PROKAR_LIPOPROTEIN"/>
    <property type="match status" value="1"/>
</dbReference>
<gene>
    <name evidence="3" type="ORF">GCM10022255_031960</name>
</gene>
<evidence type="ECO:0000313" key="4">
    <source>
        <dbReference type="Proteomes" id="UP001500620"/>
    </source>
</evidence>
<evidence type="ECO:0008006" key="5">
    <source>
        <dbReference type="Google" id="ProtNLM"/>
    </source>
</evidence>
<organism evidence="3 4">
    <name type="scientific">Dactylosporangium darangshiense</name>
    <dbReference type="NCBI Taxonomy" id="579108"/>
    <lineage>
        <taxon>Bacteria</taxon>
        <taxon>Bacillati</taxon>
        <taxon>Actinomycetota</taxon>
        <taxon>Actinomycetes</taxon>
        <taxon>Micromonosporales</taxon>
        <taxon>Micromonosporaceae</taxon>
        <taxon>Dactylosporangium</taxon>
    </lineage>
</organism>
<evidence type="ECO:0000256" key="1">
    <source>
        <dbReference type="SAM" id="MobiDB-lite"/>
    </source>
</evidence>
<keyword evidence="2" id="KW-0732">Signal</keyword>
<protein>
    <recommendedName>
        <fullName evidence="5">Lipoprotein</fullName>
    </recommendedName>
</protein>
<accession>A0ABP8D7A5</accession>